<comment type="caution">
    <text evidence="2">The sequence shown here is derived from an EMBL/GenBank/DDBJ whole genome shotgun (WGS) entry which is preliminary data.</text>
</comment>
<evidence type="ECO:0000256" key="1">
    <source>
        <dbReference type="SAM" id="MobiDB-lite"/>
    </source>
</evidence>
<evidence type="ECO:0000313" key="2">
    <source>
        <dbReference type="EMBL" id="CAH1440077.1"/>
    </source>
</evidence>
<dbReference type="EMBL" id="CAKMRJ010005412">
    <property type="protein sequence ID" value="CAH1440077.1"/>
    <property type="molecule type" value="Genomic_DNA"/>
</dbReference>
<proteinExistence type="predicted"/>
<reference evidence="2 3" key="1">
    <citation type="submission" date="2022-01" db="EMBL/GenBank/DDBJ databases">
        <authorList>
            <person name="Xiong W."/>
            <person name="Schranz E."/>
        </authorList>
    </citation>
    <scope>NUCLEOTIDE SEQUENCE [LARGE SCALE GENOMIC DNA]</scope>
</reference>
<keyword evidence="3" id="KW-1185">Reference proteome</keyword>
<name>A0AAU9NQB6_9ASTR</name>
<dbReference type="Proteomes" id="UP001157418">
    <property type="component" value="Unassembled WGS sequence"/>
</dbReference>
<organism evidence="2 3">
    <name type="scientific">Lactuca virosa</name>
    <dbReference type="NCBI Taxonomy" id="75947"/>
    <lineage>
        <taxon>Eukaryota</taxon>
        <taxon>Viridiplantae</taxon>
        <taxon>Streptophyta</taxon>
        <taxon>Embryophyta</taxon>
        <taxon>Tracheophyta</taxon>
        <taxon>Spermatophyta</taxon>
        <taxon>Magnoliopsida</taxon>
        <taxon>eudicotyledons</taxon>
        <taxon>Gunneridae</taxon>
        <taxon>Pentapetalae</taxon>
        <taxon>asterids</taxon>
        <taxon>campanulids</taxon>
        <taxon>Asterales</taxon>
        <taxon>Asteraceae</taxon>
        <taxon>Cichorioideae</taxon>
        <taxon>Cichorieae</taxon>
        <taxon>Lactucinae</taxon>
        <taxon>Lactuca</taxon>
    </lineage>
</organism>
<gene>
    <name evidence="2" type="ORF">LVIROSA_LOCUS26234</name>
</gene>
<dbReference type="AlphaFoldDB" id="A0AAU9NQB6"/>
<feature type="region of interest" description="Disordered" evidence="1">
    <location>
        <begin position="19"/>
        <end position="40"/>
    </location>
</feature>
<sequence>MDALIKELQSTARKPSQAIYVTVKSPSESDRDESNASLMPKKRTWREPRLGVLIVELVQQSVSIVEPAQVQEVGQSPIIEPAQVQEDVQGPIAESAQFHQDVQSLNFVDEFNFVANEETFALGSYSAPLPPEHDVVSLKLAKLLAFQDSIPQSKGKEIYICLGHGIDEGSAQTIFELKQEIANLKQESIKKGRKCVVF</sequence>
<evidence type="ECO:0000313" key="3">
    <source>
        <dbReference type="Proteomes" id="UP001157418"/>
    </source>
</evidence>
<accession>A0AAU9NQB6</accession>
<protein>
    <submittedName>
        <fullName evidence="2">Uncharacterized protein</fullName>
    </submittedName>
</protein>